<dbReference type="Proteomes" id="UP000001940">
    <property type="component" value="Chromosome II"/>
</dbReference>
<feature type="chain" id="PRO_5004334862" evidence="1">
    <location>
        <begin position="23"/>
        <end position="166"/>
    </location>
</feature>
<name>Q9TYL1_CAEEL</name>
<feature type="signal peptide" evidence="1">
    <location>
        <begin position="1"/>
        <end position="22"/>
    </location>
</feature>
<evidence type="ECO:0000313" key="4">
    <source>
        <dbReference type="WormBase" id="Y25C1A.2"/>
    </source>
</evidence>
<dbReference type="Pfam" id="PF02343">
    <property type="entry name" value="TRA-1_regulated"/>
    <property type="match status" value="1"/>
</dbReference>
<dbReference type="GO" id="GO:0030414">
    <property type="term" value="F:peptidase inhibitor activity"/>
    <property type="evidence" value="ECO:0007669"/>
    <property type="project" value="UniProtKB-KW"/>
</dbReference>
<dbReference type="OrthoDB" id="10530486at2759"/>
<dbReference type="InterPro" id="IPR003326">
    <property type="entry name" value="TRA-1_regulated"/>
</dbReference>
<dbReference type="KEGG" id="cel:CELE_Y25C1A.2"/>
<gene>
    <name evidence="2" type="ORF">CELE_Y25C1A.2</name>
    <name evidence="2 4" type="ORF">Y25C1A.2</name>
</gene>
<dbReference type="HOGENOM" id="CLU_105165_2_0_1"/>
<dbReference type="WormBase" id="Y25C1A.2">
    <property type="protein sequence ID" value="CE45900"/>
    <property type="gene ID" value="WBGene00021289"/>
</dbReference>
<proteinExistence type="predicted"/>
<dbReference type="CTD" id="189535"/>
<dbReference type="PaxDb" id="6239-Y25C1A.2"/>
<evidence type="ECO:0000313" key="2">
    <source>
        <dbReference type="EMBL" id="CCD61994.1"/>
    </source>
</evidence>
<dbReference type="RefSeq" id="NP_494449.2">
    <property type="nucleotide sequence ID" value="NM_062048.2"/>
</dbReference>
<keyword evidence="1" id="KW-0732">Signal</keyword>
<evidence type="ECO:0000256" key="1">
    <source>
        <dbReference type="SAM" id="SignalP"/>
    </source>
</evidence>
<dbReference type="Bgee" id="WBGene00021289">
    <property type="expression patterns" value="Expressed in adult organism and 2 other cell types or tissues"/>
</dbReference>
<keyword evidence="2" id="KW-0646">Protease inhibitor</keyword>
<evidence type="ECO:0000313" key="3">
    <source>
        <dbReference type="Proteomes" id="UP000001940"/>
    </source>
</evidence>
<dbReference type="AlphaFoldDB" id="Q9TYL1"/>
<keyword evidence="3" id="KW-1185">Reference proteome</keyword>
<dbReference type="AGR" id="WB:WBGene00021289"/>
<keyword evidence="2" id="KW-0483">Metalloprotease inhibitor</keyword>
<dbReference type="PhylomeDB" id="Q9TYL1"/>
<dbReference type="EMBL" id="BX284602">
    <property type="protein sequence ID" value="CCD61994.1"/>
    <property type="molecule type" value="Genomic_DNA"/>
</dbReference>
<sequence length="166" mass="17680">MRFLVGFMSLVAIVVTAEHGCADSCSMCPDIQSIFSNKTGSTILYSEGPGCVRNLTCTVKGTFTSIYSAFSVSDVPRPENIADHPEVDTMIIYATSVGGSGGSGGVGVVIDLYSFYGIVCEDAQWYATKYPYGISYTDSDGGWMLIGFNGELDGKRSLIKILGCSQ</sequence>
<protein>
    <submittedName>
        <fullName evidence="2">Metalloproteinase inhibitor 2</fullName>
    </submittedName>
</protein>
<dbReference type="GeneID" id="189535"/>
<organism evidence="2 3">
    <name type="scientific">Caenorhabditis elegans</name>
    <dbReference type="NCBI Taxonomy" id="6239"/>
    <lineage>
        <taxon>Eukaryota</taxon>
        <taxon>Metazoa</taxon>
        <taxon>Ecdysozoa</taxon>
        <taxon>Nematoda</taxon>
        <taxon>Chromadorea</taxon>
        <taxon>Rhabditida</taxon>
        <taxon>Rhabditina</taxon>
        <taxon>Rhabditomorpha</taxon>
        <taxon>Rhabditoidea</taxon>
        <taxon>Rhabditidae</taxon>
        <taxon>Peloderinae</taxon>
        <taxon>Caenorhabditis</taxon>
    </lineage>
</organism>
<accession>Q9TYL1</accession>
<dbReference type="UCSC" id="Y25C1A.2">
    <property type="organism name" value="c. elegans"/>
</dbReference>
<reference evidence="2 3" key="1">
    <citation type="journal article" date="1998" name="Science">
        <title>Genome sequence of the nematode C. elegans: a platform for investigating biology.</title>
        <authorList>
            <consortium name="The C. elegans sequencing consortium"/>
            <person name="Sulson J.E."/>
            <person name="Waterston R."/>
        </authorList>
    </citation>
    <scope>NUCLEOTIDE SEQUENCE [LARGE SCALE GENOMIC DNA]</scope>
    <source>
        <strain evidence="2 3">Bristol N2</strain>
    </source>
</reference>
<keyword evidence="2" id="KW-0481">Metalloenzyme inhibitor</keyword>
<dbReference type="OMA" id="WHNSEID"/>
<dbReference type="InParanoid" id="Q9TYL1"/>